<dbReference type="InterPro" id="IPR001611">
    <property type="entry name" value="Leu-rich_rpt"/>
</dbReference>
<dbReference type="GO" id="GO:0004535">
    <property type="term" value="F:poly(A)-specific ribonuclease activity"/>
    <property type="evidence" value="ECO:0007669"/>
    <property type="project" value="UniProtKB-EC"/>
</dbReference>
<evidence type="ECO:0000256" key="9">
    <source>
        <dbReference type="ARBA" id="ARBA00022722"/>
    </source>
</evidence>
<protein>
    <recommendedName>
        <fullName evidence="6">poly(A)-specific ribonuclease</fullName>
        <ecNumber evidence="6">3.1.13.4</ecNumber>
    </recommendedName>
    <alternativeName>
        <fullName evidence="19">Carbon catabolite repressor protein 4</fullName>
    </alternativeName>
    <alternativeName>
        <fullName evidence="20">Cytoplasmic deadenylase</fullName>
    </alternativeName>
    <alternativeName>
        <fullName evidence="21">Glucose-repressible alcohol dehydrogenase transcriptional effector</fullName>
    </alternativeName>
</protein>
<organism evidence="23 24">
    <name type="scientific">Nematostella vectensis</name>
    <name type="common">Starlet sea anemone</name>
    <dbReference type="NCBI Taxonomy" id="45351"/>
    <lineage>
        <taxon>Eukaryota</taxon>
        <taxon>Metazoa</taxon>
        <taxon>Cnidaria</taxon>
        <taxon>Anthozoa</taxon>
        <taxon>Hexacorallia</taxon>
        <taxon>Actiniaria</taxon>
        <taxon>Edwardsiidae</taxon>
        <taxon>Nematostella</taxon>
    </lineage>
</organism>
<keyword evidence="13" id="KW-0269">Exonuclease</keyword>
<dbReference type="PROSITE" id="PS51450">
    <property type="entry name" value="LRR"/>
    <property type="match status" value="1"/>
</dbReference>
<keyword evidence="15" id="KW-0694">RNA-binding</keyword>
<dbReference type="PhylomeDB" id="A7T131"/>
<dbReference type="EMBL" id="DS470072">
    <property type="protein sequence ID" value="EDO30336.1"/>
    <property type="molecule type" value="Genomic_DNA"/>
</dbReference>
<keyword evidence="18" id="KW-0539">Nucleus</keyword>
<evidence type="ECO:0000256" key="17">
    <source>
        <dbReference type="ARBA" id="ARBA00023163"/>
    </source>
</evidence>
<dbReference type="HOGENOM" id="CLU_016428_4_2_1"/>
<comment type="cofactor">
    <cofactor evidence="2">
        <name>Mg(2+)</name>
        <dbReference type="ChEBI" id="CHEBI:18420"/>
    </cofactor>
</comment>
<gene>
    <name evidence="23" type="ORF">NEMVEDRAFT_v1g195293</name>
</gene>
<feature type="domain" description="Endonuclease/exonuclease/phosphatase" evidence="22">
    <location>
        <begin position="188"/>
        <end position="525"/>
    </location>
</feature>
<dbReference type="InterPro" id="IPR005135">
    <property type="entry name" value="Endo/exonuclease/phosphatase"/>
</dbReference>
<dbReference type="GO" id="GO:0046872">
    <property type="term" value="F:metal ion binding"/>
    <property type="evidence" value="ECO:0007669"/>
    <property type="project" value="UniProtKB-KW"/>
</dbReference>
<dbReference type="GO" id="GO:0000175">
    <property type="term" value="F:3'-5'-RNA exonuclease activity"/>
    <property type="evidence" value="ECO:0000318"/>
    <property type="project" value="GO_Central"/>
</dbReference>
<evidence type="ECO:0000256" key="7">
    <source>
        <dbReference type="ARBA" id="ARBA00022490"/>
    </source>
</evidence>
<dbReference type="InterPro" id="IPR036691">
    <property type="entry name" value="Endo/exonu/phosph_ase_sf"/>
</dbReference>
<dbReference type="Gene3D" id="3.80.10.10">
    <property type="entry name" value="Ribonuclease Inhibitor"/>
    <property type="match status" value="1"/>
</dbReference>
<dbReference type="Pfam" id="PF03372">
    <property type="entry name" value="Exo_endo_phos"/>
    <property type="match status" value="1"/>
</dbReference>
<comment type="catalytic activity">
    <reaction evidence="1">
        <text>Exonucleolytic cleavage of poly(A) to 5'-AMP.</text>
        <dbReference type="EC" id="3.1.13.4"/>
    </reaction>
</comment>
<dbReference type="eggNOG" id="KOG0620">
    <property type="taxonomic scope" value="Eukaryota"/>
</dbReference>
<evidence type="ECO:0000256" key="18">
    <source>
        <dbReference type="ARBA" id="ARBA00023242"/>
    </source>
</evidence>
<keyword evidence="7" id="KW-0963">Cytoplasm</keyword>
<dbReference type="AlphaFoldDB" id="A7T131"/>
<evidence type="ECO:0000256" key="16">
    <source>
        <dbReference type="ARBA" id="ARBA00023015"/>
    </source>
</evidence>
<dbReference type="InterPro" id="IPR050410">
    <property type="entry name" value="CCR4/nocturin_mRNA_transcr"/>
</dbReference>
<dbReference type="GO" id="GO:0005737">
    <property type="term" value="C:cytoplasm"/>
    <property type="evidence" value="ECO:0007669"/>
    <property type="project" value="UniProtKB-SubCell"/>
</dbReference>
<evidence type="ECO:0000256" key="21">
    <source>
        <dbReference type="ARBA" id="ARBA00033317"/>
    </source>
</evidence>
<keyword evidence="12" id="KW-0378">Hydrolase</keyword>
<dbReference type="FunCoup" id="A7T131">
    <property type="interactions" value="815"/>
</dbReference>
<dbReference type="Gene3D" id="3.60.10.10">
    <property type="entry name" value="Endonuclease/exonuclease/phosphatase"/>
    <property type="match status" value="1"/>
</dbReference>
<evidence type="ECO:0000256" key="6">
    <source>
        <dbReference type="ARBA" id="ARBA00012161"/>
    </source>
</evidence>
<dbReference type="PANTHER" id="PTHR12121:SF100">
    <property type="entry name" value="POLY(A)-SPECIFIC RIBONUCLEASE"/>
    <property type="match status" value="1"/>
</dbReference>
<evidence type="ECO:0000256" key="20">
    <source>
        <dbReference type="ARBA" id="ARBA00031469"/>
    </source>
</evidence>
<dbReference type="Proteomes" id="UP000001593">
    <property type="component" value="Unassembled WGS sequence"/>
</dbReference>
<dbReference type="EC" id="3.1.13.4" evidence="6"/>
<dbReference type="InterPro" id="IPR003591">
    <property type="entry name" value="Leu-rich_rpt_typical-subtyp"/>
</dbReference>
<dbReference type="CDD" id="cd09097">
    <property type="entry name" value="Deadenylase_CCR4"/>
    <property type="match status" value="1"/>
</dbReference>
<evidence type="ECO:0000313" key="23">
    <source>
        <dbReference type="EMBL" id="EDO30336.1"/>
    </source>
</evidence>
<dbReference type="SUPFAM" id="SSF56219">
    <property type="entry name" value="DNase I-like"/>
    <property type="match status" value="1"/>
</dbReference>
<evidence type="ECO:0000256" key="19">
    <source>
        <dbReference type="ARBA" id="ARBA00030493"/>
    </source>
</evidence>
<evidence type="ECO:0000259" key="22">
    <source>
        <dbReference type="Pfam" id="PF03372"/>
    </source>
</evidence>
<dbReference type="InParanoid" id="A7T131"/>
<comment type="similarity">
    <text evidence="5">Belongs to the CCR4/nocturin family.</text>
</comment>
<dbReference type="GO" id="GO:0003723">
    <property type="term" value="F:RNA binding"/>
    <property type="evidence" value="ECO:0007669"/>
    <property type="project" value="UniProtKB-KW"/>
</dbReference>
<dbReference type="STRING" id="45351.A7T131"/>
<dbReference type="SMART" id="SM00369">
    <property type="entry name" value="LRR_TYP"/>
    <property type="match status" value="3"/>
</dbReference>
<evidence type="ECO:0000256" key="5">
    <source>
        <dbReference type="ARBA" id="ARBA00010774"/>
    </source>
</evidence>
<keyword evidence="14" id="KW-0460">Magnesium</keyword>
<evidence type="ECO:0000256" key="12">
    <source>
        <dbReference type="ARBA" id="ARBA00022801"/>
    </source>
</evidence>
<evidence type="ECO:0000256" key="3">
    <source>
        <dbReference type="ARBA" id="ARBA00004123"/>
    </source>
</evidence>
<dbReference type="OrthoDB" id="428734at2759"/>
<reference evidence="23 24" key="1">
    <citation type="journal article" date="2007" name="Science">
        <title>Sea anemone genome reveals ancestral eumetazoan gene repertoire and genomic organization.</title>
        <authorList>
            <person name="Putnam N.H."/>
            <person name="Srivastava M."/>
            <person name="Hellsten U."/>
            <person name="Dirks B."/>
            <person name="Chapman J."/>
            <person name="Salamov A."/>
            <person name="Terry A."/>
            <person name="Shapiro H."/>
            <person name="Lindquist E."/>
            <person name="Kapitonov V.V."/>
            <person name="Jurka J."/>
            <person name="Genikhovich G."/>
            <person name="Grigoriev I.V."/>
            <person name="Lucas S.M."/>
            <person name="Steele R.E."/>
            <person name="Finnerty J.R."/>
            <person name="Technau U."/>
            <person name="Martindale M.Q."/>
            <person name="Rokhsar D.S."/>
        </authorList>
    </citation>
    <scope>NUCLEOTIDE SEQUENCE [LARGE SCALE GENOMIC DNA]</scope>
    <source>
        <strain evidence="24">CH2 X CH6</strain>
    </source>
</reference>
<evidence type="ECO:0000256" key="14">
    <source>
        <dbReference type="ARBA" id="ARBA00022842"/>
    </source>
</evidence>
<dbReference type="OMA" id="PHYYARA"/>
<evidence type="ECO:0000313" key="24">
    <source>
        <dbReference type="Proteomes" id="UP000001593"/>
    </source>
</evidence>
<dbReference type="SUPFAM" id="SSF52058">
    <property type="entry name" value="L domain-like"/>
    <property type="match status" value="1"/>
</dbReference>
<evidence type="ECO:0000256" key="1">
    <source>
        <dbReference type="ARBA" id="ARBA00001663"/>
    </source>
</evidence>
<evidence type="ECO:0000256" key="15">
    <source>
        <dbReference type="ARBA" id="ARBA00022884"/>
    </source>
</evidence>
<evidence type="ECO:0000256" key="4">
    <source>
        <dbReference type="ARBA" id="ARBA00004496"/>
    </source>
</evidence>
<evidence type="ECO:0000256" key="13">
    <source>
        <dbReference type="ARBA" id="ARBA00022839"/>
    </source>
</evidence>
<dbReference type="PANTHER" id="PTHR12121">
    <property type="entry name" value="CARBON CATABOLITE REPRESSOR PROTEIN 4"/>
    <property type="match status" value="1"/>
</dbReference>
<keyword evidence="11" id="KW-0677">Repeat</keyword>
<dbReference type="KEGG" id="nve:5501087"/>
<evidence type="ECO:0000256" key="2">
    <source>
        <dbReference type="ARBA" id="ARBA00001946"/>
    </source>
</evidence>
<dbReference type="GO" id="GO:0005634">
    <property type="term" value="C:nucleus"/>
    <property type="evidence" value="ECO:0007669"/>
    <property type="project" value="UniProtKB-SubCell"/>
</dbReference>
<evidence type="ECO:0000256" key="8">
    <source>
        <dbReference type="ARBA" id="ARBA00022614"/>
    </source>
</evidence>
<keyword evidence="9" id="KW-0540">Nuclease</keyword>
<comment type="subcellular location">
    <subcellularLocation>
        <location evidence="4">Cytoplasm</location>
    </subcellularLocation>
    <subcellularLocation>
        <location evidence="3">Nucleus</location>
    </subcellularLocation>
</comment>
<dbReference type="Pfam" id="PF13855">
    <property type="entry name" value="LRR_8"/>
    <property type="match status" value="1"/>
</dbReference>
<accession>A7T131</accession>
<keyword evidence="16" id="KW-0805">Transcription regulation</keyword>
<dbReference type="FunFam" id="3.60.10.10:FF:000002">
    <property type="entry name" value="CCR4-NOT transcription complex subunit 6 like"/>
    <property type="match status" value="1"/>
</dbReference>
<dbReference type="InterPro" id="IPR032675">
    <property type="entry name" value="LRR_dom_sf"/>
</dbReference>
<keyword evidence="8" id="KW-0433">Leucine-rich repeat</keyword>
<keyword evidence="10" id="KW-0479">Metal-binding</keyword>
<sequence length="552" mass="62641">MPKDKHENNEYRRNYSIMSPEDVAAGKKSSWSELEITAPIRNLSPNLWQLQFLTALFLNDNNLTRIPPDISRLCNLRHLDVSSNKLRSLPAEMGDLVTLRELLLSNNGLRVLPNELGKLFQLQTLGLSGNPLPQEILNLNAEVNGTTKLLAYMLDNLSVCPAPPERQWIQLVPERPRHRSSGNFSVMCFNVLCDKYCTSQQYGYCPTWALNWDYRKTAIMKEILHYGADIVSLQEVETEQFHNFFLPQLKQDGYNGIFSPKSRARTMSEDDRKHVDGCAIFYRTTKFTMVKEFLTEFNQLAMANAQGSDDMLNRVMTKDNIGIAVLLELKDTGYIGYNGGQQVLVSNAHIHWDPEFRDVKLIQTVLLMHELQMILKQYIPGFHPHGGKNGTTPSKSIPIVLCGDLNSLPNSGVIEFLDNGRIPIDHCDFQEMQYQGFLSRLSNGSSKNGDTSGELTHGLRLKKAYDGDHQLPFSNLTYEFKGVIDYVYYSYDTLSPLGVLGSINPDYISENKIIGWPHPHFPSDHQALLVEFEVYGTVPRFGFGQNSNHLSR</sequence>
<keyword evidence="17" id="KW-0804">Transcription</keyword>
<name>A7T131_NEMVE</name>
<proteinExistence type="inferred from homology"/>
<evidence type="ECO:0000256" key="10">
    <source>
        <dbReference type="ARBA" id="ARBA00022723"/>
    </source>
</evidence>
<evidence type="ECO:0000256" key="11">
    <source>
        <dbReference type="ARBA" id="ARBA00022737"/>
    </source>
</evidence>
<keyword evidence="24" id="KW-1185">Reference proteome</keyword>